<dbReference type="PROSITE" id="PS51900">
    <property type="entry name" value="CB"/>
    <property type="match status" value="1"/>
</dbReference>
<sequence length="375" mass="42800">MASITKRSGSWQYRVSYKDKDGERQFVNKSGFPTKKAASLAAAEIERQYHRGADLSLHDTTLIEYWDKWLALYKTGKHSRVTESRYKTIRKQLLAYWGIDRTLKSITKSDWQEFINVFGAGRAKDTVSKLNGYVRAMVDSAIDDQIVYSNFTHNTVLTGHAGKSRDLKYLEIADMKRLYDYCVEHASLRALYNYIIAAGLKTGARYAEVIGLQWSDVDFDQGLLHINKTWDYMYGTGFKPTKTPSSVRDIEIPTGLAALLRQLKQQQAADNLKKGYRDPLDLVFRNNRHEVPTNSAINKALHQLEDVLGIQPRITFHGLRHSHVSYLIAQGVDIYYISHRLGHSNIDITLRVYSHLLDDSRKAQAKIALKALDAL</sequence>
<dbReference type="Gene3D" id="1.10.443.10">
    <property type="entry name" value="Intergrase catalytic core"/>
    <property type="match status" value="1"/>
</dbReference>
<evidence type="ECO:0000256" key="2">
    <source>
        <dbReference type="ARBA" id="ARBA00023125"/>
    </source>
</evidence>
<dbReference type="PANTHER" id="PTHR30349">
    <property type="entry name" value="PHAGE INTEGRASE-RELATED"/>
    <property type="match status" value="1"/>
</dbReference>
<name>A0A5P8M6K3_9LACO</name>
<evidence type="ECO:0000256" key="3">
    <source>
        <dbReference type="ARBA" id="ARBA00023172"/>
    </source>
</evidence>
<evidence type="ECO:0000313" key="8">
    <source>
        <dbReference type="Proteomes" id="UP000326779"/>
    </source>
</evidence>
<dbReference type="GO" id="GO:0015074">
    <property type="term" value="P:DNA integration"/>
    <property type="evidence" value="ECO:0007669"/>
    <property type="project" value="InterPro"/>
</dbReference>
<feature type="domain" description="Core-binding (CB)" evidence="6">
    <location>
        <begin position="57"/>
        <end position="142"/>
    </location>
</feature>
<dbReference type="Gene3D" id="1.10.150.130">
    <property type="match status" value="1"/>
</dbReference>
<dbReference type="InterPro" id="IPR010998">
    <property type="entry name" value="Integrase_recombinase_N"/>
</dbReference>
<reference evidence="7 8" key="1">
    <citation type="submission" date="2019-10" db="EMBL/GenBank/DDBJ databases">
        <title>The completed genome of Lactobacillus harbinensis M1.</title>
        <authorList>
            <person name="Zheng Y."/>
        </authorList>
    </citation>
    <scope>NUCLEOTIDE SEQUENCE [LARGE SCALE GENOMIC DNA]</scope>
    <source>
        <strain evidence="7 8">M1</strain>
    </source>
</reference>
<dbReference type="InterPro" id="IPR013762">
    <property type="entry name" value="Integrase-like_cat_sf"/>
</dbReference>
<dbReference type="GO" id="GO:0003677">
    <property type="term" value="F:DNA binding"/>
    <property type="evidence" value="ECO:0007669"/>
    <property type="project" value="UniProtKB-UniRule"/>
</dbReference>
<dbReference type="Proteomes" id="UP000326779">
    <property type="component" value="Chromosome"/>
</dbReference>
<dbReference type="InterPro" id="IPR028259">
    <property type="entry name" value="AP2-like_int_N"/>
</dbReference>
<dbReference type="Pfam" id="PF00589">
    <property type="entry name" value="Phage_integrase"/>
    <property type="match status" value="1"/>
</dbReference>
<protein>
    <submittedName>
        <fullName evidence="7">Tyrosine-type recombinase/integrase</fullName>
    </submittedName>
</protein>
<evidence type="ECO:0000259" key="6">
    <source>
        <dbReference type="PROSITE" id="PS51900"/>
    </source>
</evidence>
<accession>A0A5P8M6K3</accession>
<dbReference type="Pfam" id="PF14657">
    <property type="entry name" value="Arm-DNA-bind_4"/>
    <property type="match status" value="1"/>
</dbReference>
<dbReference type="RefSeq" id="WP_152260924.1">
    <property type="nucleotide sequence ID" value="NZ_CP045143.1"/>
</dbReference>
<dbReference type="CDD" id="cd01189">
    <property type="entry name" value="INT_ICEBs1_C_like"/>
    <property type="match status" value="1"/>
</dbReference>
<organism evidence="7 8">
    <name type="scientific">Schleiferilactobacillus harbinensis</name>
    <dbReference type="NCBI Taxonomy" id="304207"/>
    <lineage>
        <taxon>Bacteria</taxon>
        <taxon>Bacillati</taxon>
        <taxon>Bacillota</taxon>
        <taxon>Bacilli</taxon>
        <taxon>Lactobacillales</taxon>
        <taxon>Lactobacillaceae</taxon>
        <taxon>Schleiferilactobacillus</taxon>
    </lineage>
</organism>
<keyword evidence="3" id="KW-0233">DNA recombination</keyword>
<keyword evidence="2 4" id="KW-0238">DNA-binding</keyword>
<gene>
    <name evidence="7" type="ORF">D1010_10115</name>
</gene>
<dbReference type="PROSITE" id="PS51898">
    <property type="entry name" value="TYR_RECOMBINASE"/>
    <property type="match status" value="1"/>
</dbReference>
<evidence type="ECO:0000259" key="5">
    <source>
        <dbReference type="PROSITE" id="PS51898"/>
    </source>
</evidence>
<dbReference type="InterPro" id="IPR002104">
    <property type="entry name" value="Integrase_catalytic"/>
</dbReference>
<feature type="domain" description="Tyr recombinase" evidence="5">
    <location>
        <begin position="165"/>
        <end position="367"/>
    </location>
</feature>
<dbReference type="PANTHER" id="PTHR30349:SF64">
    <property type="entry name" value="PROPHAGE INTEGRASE INTD-RELATED"/>
    <property type="match status" value="1"/>
</dbReference>
<dbReference type="InterPro" id="IPR044068">
    <property type="entry name" value="CB"/>
</dbReference>
<evidence type="ECO:0000256" key="4">
    <source>
        <dbReference type="PROSITE-ProRule" id="PRU01248"/>
    </source>
</evidence>
<dbReference type="InterPro" id="IPR011010">
    <property type="entry name" value="DNA_brk_join_enz"/>
</dbReference>
<dbReference type="InterPro" id="IPR050090">
    <property type="entry name" value="Tyrosine_recombinase_XerCD"/>
</dbReference>
<dbReference type="EMBL" id="CP045143">
    <property type="protein sequence ID" value="QFR23731.1"/>
    <property type="molecule type" value="Genomic_DNA"/>
</dbReference>
<dbReference type="SUPFAM" id="SSF56349">
    <property type="entry name" value="DNA breaking-rejoining enzymes"/>
    <property type="match status" value="1"/>
</dbReference>
<evidence type="ECO:0000256" key="1">
    <source>
        <dbReference type="ARBA" id="ARBA00008857"/>
    </source>
</evidence>
<comment type="similarity">
    <text evidence="1">Belongs to the 'phage' integrase family.</text>
</comment>
<dbReference type="GO" id="GO:0006310">
    <property type="term" value="P:DNA recombination"/>
    <property type="evidence" value="ECO:0007669"/>
    <property type="project" value="UniProtKB-KW"/>
</dbReference>
<dbReference type="KEGG" id="lhb:D1010_10115"/>
<proteinExistence type="inferred from homology"/>
<evidence type="ECO:0000313" key="7">
    <source>
        <dbReference type="EMBL" id="QFR23731.1"/>
    </source>
</evidence>
<dbReference type="AlphaFoldDB" id="A0A5P8M6K3"/>